<accession>A0A6L5XVF3</accession>
<organism evidence="1 2">
    <name type="scientific">Velocimicrobium porci</name>
    <dbReference type="NCBI Taxonomy" id="2606634"/>
    <lineage>
        <taxon>Bacteria</taxon>
        <taxon>Bacillati</taxon>
        <taxon>Bacillota</taxon>
        <taxon>Clostridia</taxon>
        <taxon>Lachnospirales</taxon>
        <taxon>Lachnospiraceae</taxon>
        <taxon>Velocimicrobium</taxon>
    </lineage>
</organism>
<evidence type="ECO:0000313" key="1">
    <source>
        <dbReference type="EMBL" id="MSS62722.1"/>
    </source>
</evidence>
<dbReference type="Proteomes" id="UP000482209">
    <property type="component" value="Unassembled WGS sequence"/>
</dbReference>
<dbReference type="InterPro" id="IPR009229">
    <property type="entry name" value="AgrD"/>
</dbReference>
<dbReference type="NCBIfam" id="TIGR04223">
    <property type="entry name" value="quorum_AgrD"/>
    <property type="match status" value="1"/>
</dbReference>
<sequence>MNKLMKKGIAVTALSNMALLFSVIAARRNCMYIFHQPKMPKALEKYKRS</sequence>
<name>A0A6L5XVF3_9FIRM</name>
<comment type="caution">
    <text evidence="1">The sequence shown here is derived from an EMBL/GenBank/DDBJ whole genome shotgun (WGS) entry which is preliminary data.</text>
</comment>
<gene>
    <name evidence="1" type="ORF">FYJ58_02300</name>
</gene>
<reference evidence="1 2" key="1">
    <citation type="submission" date="2019-08" db="EMBL/GenBank/DDBJ databases">
        <title>In-depth cultivation of the pig gut microbiome towards novel bacterial diversity and tailored functional studies.</title>
        <authorList>
            <person name="Wylensek D."/>
            <person name="Hitch T.C.A."/>
            <person name="Clavel T."/>
        </authorList>
    </citation>
    <scope>NUCLEOTIDE SEQUENCE [LARGE SCALE GENOMIC DNA]</scope>
    <source>
        <strain evidence="1 2">WCA-693-APC-MOT-I</strain>
    </source>
</reference>
<dbReference type="EMBL" id="VUMT01000002">
    <property type="protein sequence ID" value="MSS62722.1"/>
    <property type="molecule type" value="Genomic_DNA"/>
</dbReference>
<protein>
    <submittedName>
        <fullName evidence="1">Cyclic lactone autoinducer peptide</fullName>
    </submittedName>
</protein>
<evidence type="ECO:0000313" key="2">
    <source>
        <dbReference type="Proteomes" id="UP000482209"/>
    </source>
</evidence>
<keyword evidence="2" id="KW-1185">Reference proteome</keyword>
<proteinExistence type="predicted"/>
<dbReference type="AlphaFoldDB" id="A0A6L5XVF3"/>